<comment type="caution">
    <text evidence="1">The sequence shown here is derived from an EMBL/GenBank/DDBJ whole genome shotgun (WGS) entry which is preliminary data.</text>
</comment>
<dbReference type="AlphaFoldDB" id="A0AAD4SR36"/>
<gene>
    <name evidence="1" type="ORF">MKW98_030417</name>
</gene>
<reference evidence="1" key="1">
    <citation type="submission" date="2022-04" db="EMBL/GenBank/DDBJ databases">
        <title>A functionally conserved STORR gene fusion in Papaver species that diverged 16.8 million years ago.</title>
        <authorList>
            <person name="Catania T."/>
        </authorList>
    </citation>
    <scope>NUCLEOTIDE SEQUENCE</scope>
    <source>
        <strain evidence="1">S-188037</strain>
    </source>
</reference>
<keyword evidence="2" id="KW-1185">Reference proteome</keyword>
<organism evidence="1 2">
    <name type="scientific">Papaver atlanticum</name>
    <dbReference type="NCBI Taxonomy" id="357466"/>
    <lineage>
        <taxon>Eukaryota</taxon>
        <taxon>Viridiplantae</taxon>
        <taxon>Streptophyta</taxon>
        <taxon>Embryophyta</taxon>
        <taxon>Tracheophyta</taxon>
        <taxon>Spermatophyta</taxon>
        <taxon>Magnoliopsida</taxon>
        <taxon>Ranunculales</taxon>
        <taxon>Papaveraceae</taxon>
        <taxon>Papaveroideae</taxon>
        <taxon>Papaver</taxon>
    </lineage>
</organism>
<sequence length="140" mass="15637">MLVVLQPVCLSSSSVVVNSMRRHIPPLPRSTVKIIHPRRGQQIQETATEVRSSHKTSPRCSLVTTSISLETVEAISHHCFSTRLEFILCWLKQELEVIVAEVQLDHPVLLVLQLCQDVFMADVGLGEVLAELHQVLAQVL</sequence>
<accession>A0AAD4SR36</accession>
<evidence type="ECO:0000313" key="2">
    <source>
        <dbReference type="Proteomes" id="UP001202328"/>
    </source>
</evidence>
<proteinExistence type="predicted"/>
<protein>
    <submittedName>
        <fullName evidence="1">Uncharacterized protein</fullName>
    </submittedName>
</protein>
<evidence type="ECO:0000313" key="1">
    <source>
        <dbReference type="EMBL" id="KAI3919281.1"/>
    </source>
</evidence>
<name>A0AAD4SR36_9MAGN</name>
<dbReference type="EMBL" id="JAJJMB010008919">
    <property type="protein sequence ID" value="KAI3919281.1"/>
    <property type="molecule type" value="Genomic_DNA"/>
</dbReference>
<dbReference type="Proteomes" id="UP001202328">
    <property type="component" value="Unassembled WGS sequence"/>
</dbReference>